<feature type="region of interest" description="Disordered" evidence="2">
    <location>
        <begin position="1280"/>
        <end position="1311"/>
    </location>
</feature>
<feature type="compositionally biased region" description="Low complexity" evidence="2">
    <location>
        <begin position="1029"/>
        <end position="1045"/>
    </location>
</feature>
<feature type="region of interest" description="Disordered" evidence="2">
    <location>
        <begin position="815"/>
        <end position="960"/>
    </location>
</feature>
<feature type="region of interest" description="Disordered" evidence="2">
    <location>
        <begin position="161"/>
        <end position="220"/>
    </location>
</feature>
<feature type="region of interest" description="Disordered" evidence="2">
    <location>
        <begin position="1428"/>
        <end position="1492"/>
    </location>
</feature>
<feature type="compositionally biased region" description="Basic and acidic residues" evidence="2">
    <location>
        <begin position="475"/>
        <end position="485"/>
    </location>
</feature>
<feature type="compositionally biased region" description="Polar residues" evidence="2">
    <location>
        <begin position="105"/>
        <end position="114"/>
    </location>
</feature>
<feature type="region of interest" description="Disordered" evidence="2">
    <location>
        <begin position="771"/>
        <end position="793"/>
    </location>
</feature>
<feature type="region of interest" description="Disordered" evidence="2">
    <location>
        <begin position="1148"/>
        <end position="1168"/>
    </location>
</feature>
<feature type="compositionally biased region" description="Polar residues" evidence="2">
    <location>
        <begin position="667"/>
        <end position="677"/>
    </location>
</feature>
<sequence>MRVPEEALKHEKFTSQLQLSQKSSETEGLKQAGSKSSESKVADSTAEVHHKTTEALKSEEKSMDLSAMPRGTPLYGQPAWWGDDEADEKSGCKPDSKHEEKIQETGASGCSTDAKQAEEQSAAASEELYPFCREPSYFEIPTKEFQQPSQVAESPIHEIPTKDTQNSHATGAGHASFTIEFDDNTPGKVTIKDHVTKFTSEQRHKSKKPSSSSGQDLPGLQTVMMAAESKVADWLAQNNPPRMIWEPTEEDSKSIKSDVPVYLKRLKGNKHDDGTQSDSENAGAHRHYSKRAALEEHLRHHHAELKKSHQKVHSTDKQDEQAGLSQTAFMIEFFDEDHPRKRRSYSFSQNVGALCPESPSPTPHARAERGKPTSGEKAVPSSVQASSSHHRAVHGVHAKLLKQKSEEPSAALPVLQAALLRSSGSLGHRPSPNQEMDKKLKSQHFAAAAEKDNEDDQSDKGTYTIELENPNSEEMEARKMIDKEGSTAPGSKRWVSQWASLAANHTRHEPDDIRLESSVPAPLENDTDISESGISVRSTGSAASVTSQGERKRRTLPQLPKEEKVNESSKAKTTSHQRSEIGEKQDTELQEKEAPARASDADSRIIAKSSRTMNGLSPKATGDKVFSFPSSSSKERVETGRETSVVKQALAKIQQQERKEQGHWTPTKLSSTKSAANQVEKRREEIAVSPKTLDNQDKAPGHVTDKAEMKLAQSEGKRRKNEETVKAQSPKAAGGEKKESSKPLVRQGSFTIDKPSTNIPIELIPHINKQSGSAAPLASANRMHDRSDSIDTDSSLDTTLILKDTEAVMAFLEAKLREENKTDEGPETPSYNRDNSISPESDVDTASTISLVTGDTERKSTQKRKSFTTLYKERCSSGSPSKDVLKSSATSAREKMEKKTKSRSSDGGSRADARKAVQSSGRMRQPSVDLTDDDQTSSVPHSAISDILSSDQETYSGKSYGRVPFASADELLHSKMEGKSAKSKTSPVALGQSSKSTTLPRPRPTRTSLLRRARLGEASDSELADADKASVASEVSTTSSTSKPPSGRRAISRIDLLAQPRRTRLGSLSARSDSEATITRSTASSRTPEAIIRSGARLTSAGDSSKVSARTRANSISRLSDSKSKSLASAHNSPSVSARWRRFPTDYASTSEDEFGSNRNSPKHTRLRTSPALKTTRLQSTGTAAQSSNTFKHRIKEQEDYIRDWTAHREEIARISQDLALIAREINDVAGEIDSVTSSGTAPSTTVSTAATTPGSAIDTREELVDRVFDESLNFRKIPPLVHAKPPEGNGRTNDPRPQLTDALDPPTITRRRTWSRDEVMGDSLLLSSVFQFSRKIRQSIDKTAGKIRILFKDKDRNWEEIENKLRAESEVPIVKTSSMEISSILQELKRVEKQLQAINAMIDPDGTLDALSNLGFASPILPAQSKLKSSPVSQSTRPQVQPNCQPEARAVRPAAGPVAAEFENAESESDFSIHFNRFNPDGEEEDATLRE</sequence>
<evidence type="ECO:0000256" key="2">
    <source>
        <dbReference type="SAM" id="MobiDB-lite"/>
    </source>
</evidence>
<feature type="region of interest" description="Disordered" evidence="2">
    <location>
        <begin position="1235"/>
        <end position="1255"/>
    </location>
</feature>
<feature type="compositionally biased region" description="Polar residues" evidence="2">
    <location>
        <begin position="748"/>
        <end position="757"/>
    </location>
</feature>
<feature type="compositionally biased region" description="Polar residues" evidence="2">
    <location>
        <begin position="1428"/>
        <end position="1445"/>
    </location>
</feature>
<evidence type="ECO:0000256" key="1">
    <source>
        <dbReference type="ARBA" id="ARBA00010436"/>
    </source>
</evidence>
<feature type="compositionally biased region" description="Polar residues" evidence="2">
    <location>
        <begin position="947"/>
        <end position="957"/>
    </location>
</feature>
<protein>
    <submittedName>
        <fullName evidence="4">Centrosomal protein 170kDa, transcript variant X2</fullName>
    </submittedName>
</protein>
<feature type="domain" description="CEP170 C-terminal" evidence="3">
    <location>
        <begin position="721"/>
        <end position="1414"/>
    </location>
</feature>
<feature type="compositionally biased region" description="Low complexity" evidence="2">
    <location>
        <begin position="1448"/>
        <end position="1462"/>
    </location>
</feature>
<feature type="region of interest" description="Disordered" evidence="2">
    <location>
        <begin position="242"/>
        <end position="324"/>
    </location>
</feature>
<comment type="similarity">
    <text evidence="1">Belongs to the CEP170 family.</text>
</comment>
<dbReference type="PANTHER" id="PTHR15715:SF17">
    <property type="entry name" value="CENTROSOMAL PROTEIN OF 170 KDA"/>
    <property type="match status" value="1"/>
</dbReference>
<feature type="region of interest" description="Disordered" evidence="2">
    <location>
        <begin position="974"/>
        <end position="1050"/>
    </location>
</feature>
<name>A0A2I0MTJ9_COLLI</name>
<comment type="caution">
    <text evidence="4">The sequence shown here is derived from an EMBL/GenBank/DDBJ whole genome shotgun (WGS) entry which is preliminary data.</text>
</comment>
<feature type="compositionally biased region" description="Polar residues" evidence="2">
    <location>
        <begin position="14"/>
        <end position="23"/>
    </location>
</feature>
<feature type="compositionally biased region" description="Polar residues" evidence="2">
    <location>
        <begin position="530"/>
        <end position="548"/>
    </location>
</feature>
<feature type="compositionally biased region" description="Polar residues" evidence="2">
    <location>
        <begin position="829"/>
        <end position="853"/>
    </location>
</feature>
<feature type="compositionally biased region" description="Basic and acidic residues" evidence="2">
    <location>
        <begin position="506"/>
        <end position="515"/>
    </location>
</feature>
<feature type="compositionally biased region" description="Acidic residues" evidence="2">
    <location>
        <begin position="1482"/>
        <end position="1492"/>
    </location>
</feature>
<feature type="compositionally biased region" description="Basic and acidic residues" evidence="2">
    <location>
        <begin position="694"/>
        <end position="709"/>
    </location>
</feature>
<feature type="region of interest" description="Disordered" evidence="2">
    <location>
        <begin position="1"/>
        <end position="122"/>
    </location>
</feature>
<feature type="compositionally biased region" description="Low complexity" evidence="2">
    <location>
        <begin position="993"/>
        <end position="1010"/>
    </location>
</feature>
<evidence type="ECO:0000259" key="3">
    <source>
        <dbReference type="Pfam" id="PF15308"/>
    </source>
</evidence>
<feature type="region of interest" description="Disordered" evidence="2">
    <location>
        <begin position="423"/>
        <end position="757"/>
    </location>
</feature>
<dbReference type="EMBL" id="AKCR02000002">
    <property type="protein sequence ID" value="PKK33007.1"/>
    <property type="molecule type" value="Genomic_DNA"/>
</dbReference>
<feature type="compositionally biased region" description="Basic and acidic residues" evidence="2">
    <location>
        <begin position="37"/>
        <end position="63"/>
    </location>
</feature>
<feature type="compositionally biased region" description="Basic and acidic residues" evidence="2">
    <location>
        <begin position="560"/>
        <end position="570"/>
    </location>
</feature>
<feature type="compositionally biased region" description="Basic and acidic residues" evidence="2">
    <location>
        <begin position="1"/>
        <end position="13"/>
    </location>
</feature>
<dbReference type="InterPro" id="IPR051176">
    <property type="entry name" value="Cent_Immune-Sig_Mod"/>
</dbReference>
<keyword evidence="5" id="KW-1185">Reference proteome</keyword>
<dbReference type="Proteomes" id="UP000053872">
    <property type="component" value="Unassembled WGS sequence"/>
</dbReference>
<organism evidence="4 5">
    <name type="scientific">Columba livia</name>
    <name type="common">Rock dove</name>
    <dbReference type="NCBI Taxonomy" id="8932"/>
    <lineage>
        <taxon>Eukaryota</taxon>
        <taxon>Metazoa</taxon>
        <taxon>Chordata</taxon>
        <taxon>Craniata</taxon>
        <taxon>Vertebrata</taxon>
        <taxon>Euteleostomi</taxon>
        <taxon>Archelosauria</taxon>
        <taxon>Archosauria</taxon>
        <taxon>Dinosauria</taxon>
        <taxon>Saurischia</taxon>
        <taxon>Theropoda</taxon>
        <taxon>Coelurosauria</taxon>
        <taxon>Aves</taxon>
        <taxon>Neognathae</taxon>
        <taxon>Neoaves</taxon>
        <taxon>Columbimorphae</taxon>
        <taxon>Columbiformes</taxon>
        <taxon>Columbidae</taxon>
        <taxon>Columba</taxon>
    </lineage>
</organism>
<feature type="region of interest" description="Disordered" evidence="2">
    <location>
        <begin position="341"/>
        <end position="409"/>
    </location>
</feature>
<evidence type="ECO:0000313" key="4">
    <source>
        <dbReference type="EMBL" id="PKK33007.1"/>
    </source>
</evidence>
<feature type="compositionally biased region" description="Basic and acidic residues" evidence="2">
    <location>
        <begin position="88"/>
        <end position="103"/>
    </location>
</feature>
<reference evidence="4 5" key="1">
    <citation type="journal article" date="2013" name="Science">
        <title>Genomic diversity and evolution of the head crest in the rock pigeon.</title>
        <authorList>
            <person name="Shapiro M.D."/>
            <person name="Kronenberg Z."/>
            <person name="Li C."/>
            <person name="Domyan E.T."/>
            <person name="Pan H."/>
            <person name="Campbell M."/>
            <person name="Tan H."/>
            <person name="Huff C.D."/>
            <person name="Hu H."/>
            <person name="Vickrey A.I."/>
            <person name="Nielsen S.C."/>
            <person name="Stringham S.A."/>
            <person name="Hu H."/>
            <person name="Willerslev E."/>
            <person name="Gilbert M.T."/>
            <person name="Yandell M."/>
            <person name="Zhang G."/>
            <person name="Wang J."/>
        </authorList>
    </citation>
    <scope>NUCLEOTIDE SEQUENCE [LARGE SCALE GENOMIC DNA]</scope>
    <source>
        <tissue evidence="4">Blood</tissue>
    </source>
</reference>
<dbReference type="GO" id="GO:0005814">
    <property type="term" value="C:centriole"/>
    <property type="evidence" value="ECO:0007669"/>
    <property type="project" value="TreeGrafter"/>
</dbReference>
<evidence type="ECO:0000313" key="5">
    <source>
        <dbReference type="Proteomes" id="UP000053872"/>
    </source>
</evidence>
<proteinExistence type="inferred from homology"/>
<feature type="compositionally biased region" description="Low complexity" evidence="2">
    <location>
        <begin position="1075"/>
        <end position="1087"/>
    </location>
</feature>
<feature type="region of interest" description="Disordered" evidence="2">
    <location>
        <begin position="1062"/>
        <end position="1136"/>
    </location>
</feature>
<feature type="compositionally biased region" description="Basic and acidic residues" evidence="2">
    <location>
        <begin position="190"/>
        <end position="203"/>
    </location>
</feature>
<feature type="compositionally biased region" description="Basic and acidic residues" evidence="2">
    <location>
        <begin position="577"/>
        <end position="605"/>
    </location>
</feature>
<feature type="compositionally biased region" description="Polar residues" evidence="2">
    <location>
        <begin position="1101"/>
        <end position="1114"/>
    </location>
</feature>
<dbReference type="Pfam" id="PF15308">
    <property type="entry name" value="CEP170_C"/>
    <property type="match status" value="1"/>
</dbReference>
<dbReference type="PANTHER" id="PTHR15715">
    <property type="entry name" value="CENTROSOMAL PROTEIN OF 170 KDA"/>
    <property type="match status" value="1"/>
</dbReference>
<accession>A0A2I0MTJ9</accession>
<feature type="compositionally biased region" description="Basic and acidic residues" evidence="2">
    <location>
        <begin position="815"/>
        <end position="824"/>
    </location>
</feature>
<feature type="compositionally biased region" description="Basic residues" evidence="2">
    <location>
        <begin position="388"/>
        <end position="402"/>
    </location>
</feature>
<feature type="compositionally biased region" description="Low complexity" evidence="2">
    <location>
        <begin position="1115"/>
        <end position="1130"/>
    </location>
</feature>
<gene>
    <name evidence="4" type="primary">CEP170</name>
    <name evidence="4" type="ORF">A306_00000516</name>
</gene>
<feature type="compositionally biased region" description="Basic residues" evidence="2">
    <location>
        <begin position="299"/>
        <end position="312"/>
    </location>
</feature>
<dbReference type="InterPro" id="IPR029300">
    <property type="entry name" value="CEP170_C"/>
</dbReference>